<dbReference type="Proteomes" id="UP000029665">
    <property type="component" value="Unassembled WGS sequence"/>
</dbReference>
<accession>A0A060SNC1</accession>
<dbReference type="HOGENOM" id="CLU_761040_0_0_1"/>
<name>A0A060SNC1_PYCCI</name>
<organism evidence="2 3">
    <name type="scientific">Pycnoporus cinnabarinus</name>
    <name type="common">Cinnabar-red polypore</name>
    <name type="synonym">Trametes cinnabarina</name>
    <dbReference type="NCBI Taxonomy" id="5643"/>
    <lineage>
        <taxon>Eukaryota</taxon>
        <taxon>Fungi</taxon>
        <taxon>Dikarya</taxon>
        <taxon>Basidiomycota</taxon>
        <taxon>Agaricomycotina</taxon>
        <taxon>Agaricomycetes</taxon>
        <taxon>Polyporales</taxon>
        <taxon>Polyporaceae</taxon>
        <taxon>Trametes</taxon>
    </lineage>
</organism>
<feature type="compositionally biased region" description="Polar residues" evidence="1">
    <location>
        <begin position="224"/>
        <end position="236"/>
    </location>
</feature>
<dbReference type="EMBL" id="CCBP010000325">
    <property type="protein sequence ID" value="CDO76037.1"/>
    <property type="molecule type" value="Genomic_DNA"/>
</dbReference>
<dbReference type="STRING" id="5643.A0A060SNC1"/>
<dbReference type="AlphaFoldDB" id="A0A060SNC1"/>
<proteinExistence type="predicted"/>
<comment type="caution">
    <text evidence="2">The sequence shown here is derived from an EMBL/GenBank/DDBJ whole genome shotgun (WGS) entry which is preliminary data.</text>
</comment>
<protein>
    <submittedName>
        <fullName evidence="2">Uncharacterized protein</fullName>
    </submittedName>
</protein>
<feature type="compositionally biased region" description="Basic residues" evidence="1">
    <location>
        <begin position="268"/>
        <end position="277"/>
    </location>
</feature>
<reference evidence="2" key="1">
    <citation type="submission" date="2014-01" db="EMBL/GenBank/DDBJ databases">
        <title>The genome of the white-rot fungus Pycnoporus cinnabarinus: a basidiomycete model with a versatile arsenal for lignocellulosic biomass breakdown.</title>
        <authorList>
            <person name="Levasseur A."/>
            <person name="Lomascolo A."/>
            <person name="Ruiz-Duenas F.J."/>
            <person name="Uzan E."/>
            <person name="Piumi F."/>
            <person name="Kues U."/>
            <person name="Ram A.F.J."/>
            <person name="Murat C."/>
            <person name="Haon M."/>
            <person name="Benoit I."/>
            <person name="Arfi Y."/>
            <person name="Chevret D."/>
            <person name="Drula E."/>
            <person name="Kwon M.J."/>
            <person name="Gouret P."/>
            <person name="Lesage-Meessen L."/>
            <person name="Lombard V."/>
            <person name="Mariette J."/>
            <person name="Noirot C."/>
            <person name="Park J."/>
            <person name="Patyshakuliyeva A."/>
            <person name="Wieneger R.A.B."/>
            <person name="Wosten H.A.B."/>
            <person name="Martin F."/>
            <person name="Coutinho P.M."/>
            <person name="de Vries R."/>
            <person name="Martinez A.T."/>
            <person name="Klopp C."/>
            <person name="Pontarotti P."/>
            <person name="Henrissat B."/>
            <person name="Record E."/>
        </authorList>
    </citation>
    <scope>NUCLEOTIDE SEQUENCE [LARGE SCALE GENOMIC DNA]</scope>
    <source>
        <strain evidence="2">BRFM137</strain>
    </source>
</reference>
<evidence type="ECO:0000256" key="1">
    <source>
        <dbReference type="SAM" id="MobiDB-lite"/>
    </source>
</evidence>
<evidence type="ECO:0000313" key="2">
    <source>
        <dbReference type="EMBL" id="CDO76037.1"/>
    </source>
</evidence>
<sequence length="364" mass="39409">MVDLIKLANQGRCSVLVKEQGSLFVCAEKLQEAVELVFATHDIMLSRYADNTQLAEMYANIELYSLCEPELPFSYPYDRITTLGPTLVDVLQVQPLSAFDPPSAPPLLDAFSMCGGGAHRPMMTDSPMGYMPPEEEHNGWAVPSSLSEMLSPAFTGLPDIAGLPRSAYDAFDQELATPDTVAHSHFSSPLIQDSDMWASFDYNWSAEPDDMPLEECISILNSVQKQPAGSASSPHLSPQHIAGECSEGDDIPPAIVIELNWQSSRPAKGTKRKSKFSRTHEKEQRAMSSMQAVDDEEALSASPSPTQARGIPALSDRPVHPLPCRATRSSGSSLPTISAPMSLTPVASSSTHAEQRSCSSGRTE</sequence>
<evidence type="ECO:0000313" key="3">
    <source>
        <dbReference type="Proteomes" id="UP000029665"/>
    </source>
</evidence>
<feature type="compositionally biased region" description="Polar residues" evidence="1">
    <location>
        <begin position="327"/>
        <end position="364"/>
    </location>
</feature>
<feature type="region of interest" description="Disordered" evidence="1">
    <location>
        <begin position="224"/>
        <end position="364"/>
    </location>
</feature>
<keyword evidence="3" id="KW-1185">Reference proteome</keyword>
<gene>
    <name evidence="2" type="ORF">BN946_scf184824.g2</name>
</gene>